<dbReference type="Pfam" id="PF06386">
    <property type="entry name" value="GvpL_GvpF"/>
    <property type="match status" value="1"/>
</dbReference>
<evidence type="ECO:0000313" key="6">
    <source>
        <dbReference type="Proteomes" id="UP000007842"/>
    </source>
</evidence>
<feature type="region of interest" description="Disordered" evidence="4">
    <location>
        <begin position="135"/>
        <end position="157"/>
    </location>
</feature>
<sequence>MSELLYAYGAVRAGAEPPAPGLRGVAGRPVRLVCHEELAALVSPVPAEEFEESALRSRLEDLGWLEETARAHQRVVDAAAFPGPVLPLRLATVYRDEEGVRRMLAADRERFAESLDRVEGRVEWGVKAYATVPPEQPAARPAEPAAPVPAGPGAGREYLRRRSQARRVREDGMGRAHEVARQVHEALHGYAEASRLHRPQDARLSGERDPNVLNASYLVPSAEASGFAARVRALDASTDAARLELTGPWAPYSFVTS</sequence>
<name>F8JX46_STREN</name>
<dbReference type="STRING" id="1003195.SCATT_09520"/>
<organism evidence="5 6">
    <name type="scientific">Streptantibioticus cattleyicolor (strain ATCC 35852 / DSM 46488 / JCM 4925 / NBRC 14057 / NRRL 8057)</name>
    <name type="common">Streptomyces cattleya</name>
    <dbReference type="NCBI Taxonomy" id="1003195"/>
    <lineage>
        <taxon>Bacteria</taxon>
        <taxon>Bacillati</taxon>
        <taxon>Actinomycetota</taxon>
        <taxon>Actinomycetes</taxon>
        <taxon>Kitasatosporales</taxon>
        <taxon>Streptomycetaceae</taxon>
        <taxon>Streptantibioticus</taxon>
    </lineage>
</organism>
<comment type="similarity">
    <text evidence="3">Belongs to the gas vesicle GvpF/GvpL family.</text>
</comment>
<protein>
    <submittedName>
        <fullName evidence="5">Gas vesicle synthesis protein</fullName>
    </submittedName>
</protein>
<proteinExistence type="inferred from homology"/>
<dbReference type="GO" id="GO:0031412">
    <property type="term" value="P:gas vesicle organization"/>
    <property type="evidence" value="ECO:0007669"/>
    <property type="project" value="InterPro"/>
</dbReference>
<dbReference type="EMBL" id="CP003219">
    <property type="protein sequence ID" value="AEW93323.1"/>
    <property type="molecule type" value="Genomic_DNA"/>
</dbReference>
<evidence type="ECO:0000313" key="5">
    <source>
        <dbReference type="EMBL" id="AEW93323.1"/>
    </source>
</evidence>
<accession>F8JX46</accession>
<evidence type="ECO:0000256" key="2">
    <source>
        <dbReference type="ARBA" id="ARBA00035108"/>
    </source>
</evidence>
<evidence type="ECO:0000256" key="1">
    <source>
        <dbReference type="ARBA" id="ARBA00022987"/>
    </source>
</evidence>
<dbReference type="OrthoDB" id="146444at2"/>
<dbReference type="eggNOG" id="ENOG5031T6B">
    <property type="taxonomic scope" value="Bacteria"/>
</dbReference>
<keyword evidence="6" id="KW-1185">Reference proteome</keyword>
<dbReference type="InterPro" id="IPR009430">
    <property type="entry name" value="GvpL/GvpF"/>
</dbReference>
<dbReference type="RefSeq" id="WP_014141719.1">
    <property type="nucleotide sequence ID" value="NC_016111.1"/>
</dbReference>
<comment type="subcellular location">
    <subcellularLocation>
        <location evidence="2">Gas vesicle</location>
    </subcellularLocation>
</comment>
<dbReference type="KEGG" id="scy:SCATT_09520"/>
<dbReference type="PATRIC" id="fig|1003195.11.peg.2539"/>
<dbReference type="Proteomes" id="UP000007842">
    <property type="component" value="Chromosome"/>
</dbReference>
<reference evidence="6" key="1">
    <citation type="submission" date="2011-12" db="EMBL/GenBank/DDBJ databases">
        <title>Complete genome sequence of Streptomyces cattleya strain DSM 46488.</title>
        <authorList>
            <person name="Ou H.-Y."/>
            <person name="Li P."/>
            <person name="Zhao C."/>
            <person name="O'Hagan D."/>
            <person name="Deng Z."/>
        </authorList>
    </citation>
    <scope>NUCLEOTIDE SEQUENCE [LARGE SCALE GENOMIC DNA]</scope>
    <source>
        <strain evidence="6">ATCC 35852 / DSM 46488 / JCM 4925 / NBRC 14057 / NRRL 8057</strain>
    </source>
</reference>
<dbReference type="GO" id="GO:0031411">
    <property type="term" value="C:gas vesicle"/>
    <property type="evidence" value="ECO:0007669"/>
    <property type="project" value="UniProtKB-SubCell"/>
</dbReference>
<dbReference type="HOGENOM" id="CLU_065736_0_0_11"/>
<gene>
    <name evidence="5" type="ordered locus">SCATT_09520</name>
</gene>
<dbReference type="KEGG" id="sct:SCAT_0951"/>
<keyword evidence="1" id="KW-0304">Gas vesicle</keyword>
<dbReference type="AlphaFoldDB" id="F8JX46"/>
<dbReference type="PANTHER" id="PTHR36852:SF1">
    <property type="entry name" value="PROTEIN GVPL 2"/>
    <property type="match status" value="1"/>
</dbReference>
<accession>G8WN40</accession>
<evidence type="ECO:0000256" key="4">
    <source>
        <dbReference type="SAM" id="MobiDB-lite"/>
    </source>
</evidence>
<dbReference type="PANTHER" id="PTHR36852">
    <property type="entry name" value="PROTEIN GVPL 2"/>
    <property type="match status" value="1"/>
</dbReference>
<evidence type="ECO:0000256" key="3">
    <source>
        <dbReference type="ARBA" id="ARBA00035643"/>
    </source>
</evidence>